<organism evidence="2 3">
    <name type="scientific">Ranitomeya imitator</name>
    <name type="common">mimic poison frog</name>
    <dbReference type="NCBI Taxonomy" id="111125"/>
    <lineage>
        <taxon>Eukaryota</taxon>
        <taxon>Metazoa</taxon>
        <taxon>Chordata</taxon>
        <taxon>Craniata</taxon>
        <taxon>Vertebrata</taxon>
        <taxon>Euteleostomi</taxon>
        <taxon>Amphibia</taxon>
        <taxon>Batrachia</taxon>
        <taxon>Anura</taxon>
        <taxon>Neobatrachia</taxon>
        <taxon>Hyloidea</taxon>
        <taxon>Dendrobatidae</taxon>
        <taxon>Dendrobatinae</taxon>
        <taxon>Ranitomeya</taxon>
    </lineage>
</organism>
<dbReference type="Proteomes" id="UP001176940">
    <property type="component" value="Unassembled WGS sequence"/>
</dbReference>
<evidence type="ECO:0000313" key="3">
    <source>
        <dbReference type="Proteomes" id="UP001176940"/>
    </source>
</evidence>
<dbReference type="Gene3D" id="3.30.200.20">
    <property type="entry name" value="Phosphorylase Kinase, domain 1"/>
    <property type="match status" value="1"/>
</dbReference>
<comment type="caution">
    <text evidence="2">The sequence shown here is derived from an EMBL/GenBank/DDBJ whole genome shotgun (WGS) entry which is preliminary data.</text>
</comment>
<protein>
    <submittedName>
        <fullName evidence="2">Uncharacterized protein</fullName>
    </submittedName>
</protein>
<gene>
    <name evidence="2" type="ORF">RIMI_LOCUS21856055</name>
</gene>
<name>A0ABN9MJU3_9NEOB</name>
<evidence type="ECO:0000256" key="1">
    <source>
        <dbReference type="SAM" id="MobiDB-lite"/>
    </source>
</evidence>
<proteinExistence type="predicted"/>
<feature type="region of interest" description="Disordered" evidence="1">
    <location>
        <begin position="35"/>
        <end position="64"/>
    </location>
</feature>
<evidence type="ECO:0000313" key="2">
    <source>
        <dbReference type="EMBL" id="CAJ0966976.1"/>
    </source>
</evidence>
<dbReference type="EMBL" id="CAUEEQ010077943">
    <property type="protein sequence ID" value="CAJ0966976.1"/>
    <property type="molecule type" value="Genomic_DNA"/>
</dbReference>
<sequence length="93" mass="10257">MSLEILRLKEDIGVGSDSICKLCIHRALRTWNHKTKASGGSIGRDRSPDAITGQHPKHHPTLKDVVHQGRLKASVTSCYMDDSSNSDSIPDMF</sequence>
<keyword evidence="3" id="KW-1185">Reference proteome</keyword>
<reference evidence="2" key="1">
    <citation type="submission" date="2023-07" db="EMBL/GenBank/DDBJ databases">
        <authorList>
            <person name="Stuckert A."/>
        </authorList>
    </citation>
    <scope>NUCLEOTIDE SEQUENCE</scope>
</reference>
<accession>A0ABN9MJU3</accession>